<dbReference type="AlphaFoldDB" id="A0AAV9ULB3"/>
<evidence type="ECO:0000313" key="2">
    <source>
        <dbReference type="EMBL" id="KAK6342052.1"/>
    </source>
</evidence>
<comment type="caution">
    <text evidence="2">The sequence shown here is derived from an EMBL/GenBank/DDBJ whole genome shotgun (WGS) entry which is preliminary data.</text>
</comment>
<feature type="chain" id="PRO_5043743222" evidence="1">
    <location>
        <begin position="20"/>
        <end position="364"/>
    </location>
</feature>
<keyword evidence="1" id="KW-0732">Signal</keyword>
<organism evidence="2 3">
    <name type="scientific">Orbilia blumenaviensis</name>
    <dbReference type="NCBI Taxonomy" id="1796055"/>
    <lineage>
        <taxon>Eukaryota</taxon>
        <taxon>Fungi</taxon>
        <taxon>Dikarya</taxon>
        <taxon>Ascomycota</taxon>
        <taxon>Pezizomycotina</taxon>
        <taxon>Orbiliomycetes</taxon>
        <taxon>Orbiliales</taxon>
        <taxon>Orbiliaceae</taxon>
        <taxon>Orbilia</taxon>
    </lineage>
</organism>
<feature type="signal peptide" evidence="1">
    <location>
        <begin position="1"/>
        <end position="19"/>
    </location>
</feature>
<name>A0AAV9ULB3_9PEZI</name>
<proteinExistence type="predicted"/>
<evidence type="ECO:0000256" key="1">
    <source>
        <dbReference type="SAM" id="SignalP"/>
    </source>
</evidence>
<protein>
    <submittedName>
        <fullName evidence="2">Uncharacterized protein</fullName>
    </submittedName>
</protein>
<dbReference type="Proteomes" id="UP001373714">
    <property type="component" value="Unassembled WGS sequence"/>
</dbReference>
<reference evidence="2 3" key="1">
    <citation type="submission" date="2019-10" db="EMBL/GenBank/DDBJ databases">
        <authorList>
            <person name="Palmer J.M."/>
        </authorList>
    </citation>
    <scope>NUCLEOTIDE SEQUENCE [LARGE SCALE GENOMIC DNA]</scope>
    <source>
        <strain evidence="2 3">TWF730</strain>
    </source>
</reference>
<accession>A0AAV9ULB3</accession>
<evidence type="ECO:0000313" key="3">
    <source>
        <dbReference type="Proteomes" id="UP001373714"/>
    </source>
</evidence>
<sequence>MKTAISSLVFAAAASVVHATSSTKCNADNCARAVTGTAVKLALESRRADCSSFFRTTVTPDVFTEVVWETVTPFTVTPVTNTETVFVATVTEYNTVATTTSFITQQPPVKRGLDRRAVTEVPSVVPAYASPCSGTVRYSSACSCWGVAHETIEAPTPTVIVTSTESATATVTGTVTEYKTSTVVLPTTAVVVSSCPTPFYSVCSGQCKHTRSDPNNCGACGNVCASGSCVNGVCASPQTSCPNTHNCQAGGDLYPACSSRPAYPASSFCLCFKTYDNLRFCTDSNSRACAVIPLCNTHDDCGLGNVCIINGCCHGGAKYCRPIGSPTCFEPSAPSRLFRYRSKRSDEPAPVSALEGETELGYIS</sequence>
<gene>
    <name evidence="2" type="ORF">TWF730_001534</name>
</gene>
<dbReference type="EMBL" id="JAVHNS010000010">
    <property type="protein sequence ID" value="KAK6342052.1"/>
    <property type="molecule type" value="Genomic_DNA"/>
</dbReference>
<keyword evidence="3" id="KW-1185">Reference proteome</keyword>